<evidence type="ECO:0000313" key="2">
    <source>
        <dbReference type="EMBL" id="KYH27294.1"/>
    </source>
</evidence>
<evidence type="ECO:0000256" key="1">
    <source>
        <dbReference type="SAM" id="SignalP"/>
    </source>
</evidence>
<dbReference type="RefSeq" id="WP_061859233.1">
    <property type="nucleotide sequence ID" value="NZ_LTBB01000020.1"/>
</dbReference>
<dbReference type="PATRIC" id="fig|1121305.3.peg.2452"/>
<feature type="signal peptide" evidence="1">
    <location>
        <begin position="1"/>
        <end position="24"/>
    </location>
</feature>
<organism evidence="2 3">
    <name type="scientific">Clostridium colicanis DSM 13634</name>
    <dbReference type="NCBI Taxonomy" id="1121305"/>
    <lineage>
        <taxon>Bacteria</taxon>
        <taxon>Bacillati</taxon>
        <taxon>Bacillota</taxon>
        <taxon>Clostridia</taxon>
        <taxon>Eubacteriales</taxon>
        <taxon>Clostridiaceae</taxon>
        <taxon>Clostridium</taxon>
    </lineage>
</organism>
<dbReference type="Proteomes" id="UP000075374">
    <property type="component" value="Unassembled WGS sequence"/>
</dbReference>
<comment type="caution">
    <text evidence="2">The sequence shown here is derived from an EMBL/GenBank/DDBJ whole genome shotgun (WGS) entry which is preliminary data.</text>
</comment>
<dbReference type="EMBL" id="LTBB01000020">
    <property type="protein sequence ID" value="KYH27294.1"/>
    <property type="molecule type" value="Genomic_DNA"/>
</dbReference>
<proteinExistence type="predicted"/>
<dbReference type="STRING" id="1121305.CLCOL_24680"/>
<name>A0A151AI76_9CLOT</name>
<keyword evidence="3" id="KW-1185">Reference proteome</keyword>
<gene>
    <name evidence="2" type="ORF">CLCOL_24680</name>
</gene>
<protein>
    <submittedName>
        <fullName evidence="2">Uncharacterized protein</fullName>
    </submittedName>
</protein>
<feature type="chain" id="PRO_5007577707" evidence="1">
    <location>
        <begin position="25"/>
        <end position="242"/>
    </location>
</feature>
<keyword evidence="1" id="KW-0732">Signal</keyword>
<evidence type="ECO:0000313" key="3">
    <source>
        <dbReference type="Proteomes" id="UP000075374"/>
    </source>
</evidence>
<dbReference type="AlphaFoldDB" id="A0A151AI76"/>
<sequence>MKSKTLMSCIVAGTLLFSSSIALATTAEGMHKDAQIVEDVRLISAPVQKMEQSHFKSYTGIIKSIEDYKGIEDSKIVEVEDNQGGIANFIISKDTYFINNNKLEIGVKITGYYDATRPMIMIYPPQYPVEAVVVGDIKESVKVDLFDENLISVDNQLKIKVTNDVEVVTRDGEKYEGELKNKNLLVIYDIATKSIPAQTKPIKVVVLDKESKMDNNNDAENKNMKNEEVVKLLLRMITAIIK</sequence>
<accession>A0A151AI76</accession>
<reference evidence="2 3" key="1">
    <citation type="submission" date="2016-02" db="EMBL/GenBank/DDBJ databases">
        <title>Genome sequence of Clostridium colicanis DSM 13634.</title>
        <authorList>
            <person name="Poehlein A."/>
            <person name="Daniel R."/>
        </authorList>
    </citation>
    <scope>NUCLEOTIDE SEQUENCE [LARGE SCALE GENOMIC DNA]</scope>
    <source>
        <strain evidence="2 3">DSM 13634</strain>
    </source>
</reference>